<keyword evidence="6" id="KW-1185">Reference proteome</keyword>
<dbReference type="PANTHER" id="PTHR36511">
    <property type="entry name" value="MERR FAMILY BACTERIAL REGULATORY PROTEIN"/>
    <property type="match status" value="1"/>
</dbReference>
<evidence type="ECO:0000256" key="1">
    <source>
        <dbReference type="ARBA" id="ARBA00023015"/>
    </source>
</evidence>
<dbReference type="RefSeq" id="WP_123637016.1">
    <property type="nucleotide sequence ID" value="NZ_RJUK01000001.1"/>
</dbReference>
<dbReference type="PANTHER" id="PTHR36511:SF3">
    <property type="entry name" value="ANTITOXIN HIGA-2"/>
    <property type="match status" value="1"/>
</dbReference>
<dbReference type="SMART" id="SM00530">
    <property type="entry name" value="HTH_XRE"/>
    <property type="match status" value="1"/>
</dbReference>
<dbReference type="InterPro" id="IPR001387">
    <property type="entry name" value="Cro/C1-type_HTH"/>
</dbReference>
<feature type="domain" description="HTH cro/C1-type" evidence="4">
    <location>
        <begin position="39"/>
        <end position="75"/>
    </location>
</feature>
<keyword evidence="1" id="KW-0805">Transcription regulation</keyword>
<name>A0A3N1NU46_9GAMM</name>
<evidence type="ECO:0000313" key="6">
    <source>
        <dbReference type="Proteomes" id="UP000273643"/>
    </source>
</evidence>
<dbReference type="PROSITE" id="PS50943">
    <property type="entry name" value="HTH_CROC1"/>
    <property type="match status" value="1"/>
</dbReference>
<evidence type="ECO:0000256" key="3">
    <source>
        <dbReference type="ARBA" id="ARBA00023163"/>
    </source>
</evidence>
<dbReference type="OrthoDB" id="9799384at2"/>
<dbReference type="InterPro" id="IPR052359">
    <property type="entry name" value="HTH-type_reg/antitoxin"/>
</dbReference>
<dbReference type="Pfam" id="PF01381">
    <property type="entry name" value="HTH_3"/>
    <property type="match status" value="1"/>
</dbReference>
<dbReference type="SUPFAM" id="SSF47413">
    <property type="entry name" value="lambda repressor-like DNA-binding domains"/>
    <property type="match status" value="1"/>
</dbReference>
<keyword evidence="3" id="KW-0804">Transcription</keyword>
<keyword evidence="2" id="KW-0238">DNA-binding</keyword>
<accession>A0A3N1NU46</accession>
<dbReference type="Gene3D" id="1.10.260.40">
    <property type="entry name" value="lambda repressor-like DNA-binding domains"/>
    <property type="match status" value="1"/>
</dbReference>
<evidence type="ECO:0000256" key="2">
    <source>
        <dbReference type="ARBA" id="ARBA00023125"/>
    </source>
</evidence>
<protein>
    <submittedName>
        <fullName evidence="5">Putative transcriptional regulator</fullName>
    </submittedName>
</protein>
<dbReference type="AlphaFoldDB" id="A0A3N1NU46"/>
<dbReference type="Proteomes" id="UP000273643">
    <property type="component" value="Unassembled WGS sequence"/>
</dbReference>
<organism evidence="5 6">
    <name type="scientific">Marinimicrobium koreense</name>
    <dbReference type="NCBI Taxonomy" id="306545"/>
    <lineage>
        <taxon>Bacteria</taxon>
        <taxon>Pseudomonadati</taxon>
        <taxon>Pseudomonadota</taxon>
        <taxon>Gammaproteobacteria</taxon>
        <taxon>Cellvibrionales</taxon>
        <taxon>Cellvibrionaceae</taxon>
        <taxon>Marinimicrobium</taxon>
    </lineage>
</organism>
<evidence type="ECO:0000259" key="4">
    <source>
        <dbReference type="PROSITE" id="PS50943"/>
    </source>
</evidence>
<dbReference type="CDD" id="cd00093">
    <property type="entry name" value="HTH_XRE"/>
    <property type="match status" value="1"/>
</dbReference>
<comment type="caution">
    <text evidence="5">The sequence shown here is derived from an EMBL/GenBank/DDBJ whole genome shotgun (WGS) entry which is preliminary data.</text>
</comment>
<dbReference type="EMBL" id="RJUK01000001">
    <property type="protein sequence ID" value="ROQ19705.1"/>
    <property type="molecule type" value="Genomic_DNA"/>
</dbReference>
<dbReference type="InterPro" id="IPR010982">
    <property type="entry name" value="Lambda_DNA-bd_dom_sf"/>
</dbReference>
<gene>
    <name evidence="5" type="ORF">EDC38_0291</name>
</gene>
<dbReference type="GO" id="GO:0003677">
    <property type="term" value="F:DNA binding"/>
    <property type="evidence" value="ECO:0007669"/>
    <property type="project" value="UniProtKB-KW"/>
</dbReference>
<reference evidence="5 6" key="1">
    <citation type="submission" date="2018-11" db="EMBL/GenBank/DDBJ databases">
        <title>Genomic Encyclopedia of Type Strains, Phase IV (KMG-IV): sequencing the most valuable type-strain genomes for metagenomic binning, comparative biology and taxonomic classification.</title>
        <authorList>
            <person name="Goeker M."/>
        </authorList>
    </citation>
    <scope>NUCLEOTIDE SEQUENCE [LARGE SCALE GENOMIC DNA]</scope>
    <source>
        <strain evidence="5 6">DSM 16974</strain>
    </source>
</reference>
<proteinExistence type="predicted"/>
<sequence>MAKQPTMTGEELGKKLLQSVNEMKAGKAVRKTQVSPNEVAAARNKTGLSQSQFAEALHISPRTLQEWEQGRRKPSGAAQALIQIAFRHPEVITESLIKEAG</sequence>
<evidence type="ECO:0000313" key="5">
    <source>
        <dbReference type="EMBL" id="ROQ19705.1"/>
    </source>
</evidence>